<dbReference type="eggNOG" id="COG2202">
    <property type="taxonomic scope" value="Bacteria"/>
</dbReference>
<feature type="domain" description="PAS" evidence="12">
    <location>
        <begin position="35"/>
        <end position="74"/>
    </location>
</feature>
<dbReference type="CDD" id="cd00082">
    <property type="entry name" value="HisKA"/>
    <property type="match status" value="1"/>
</dbReference>
<dbReference type="SUPFAM" id="SSF52172">
    <property type="entry name" value="CheY-like"/>
    <property type="match status" value="1"/>
</dbReference>
<dbReference type="InterPro" id="IPR001610">
    <property type="entry name" value="PAC"/>
</dbReference>
<dbReference type="InterPro" id="IPR003661">
    <property type="entry name" value="HisK_dim/P_dom"/>
</dbReference>
<dbReference type="Pfam" id="PF02518">
    <property type="entry name" value="HATPase_c"/>
    <property type="match status" value="1"/>
</dbReference>
<proteinExistence type="predicted"/>
<evidence type="ECO:0000256" key="4">
    <source>
        <dbReference type="ARBA" id="ARBA00022679"/>
    </source>
</evidence>
<evidence type="ECO:0000259" key="12">
    <source>
        <dbReference type="PROSITE" id="PS50112"/>
    </source>
</evidence>
<dbReference type="SMART" id="SM00086">
    <property type="entry name" value="PAC"/>
    <property type="match status" value="1"/>
</dbReference>
<dbReference type="EMBL" id="CP000252">
    <property type="protein sequence ID" value="ABC76995.1"/>
    <property type="molecule type" value="Genomic_DNA"/>
</dbReference>
<dbReference type="Pfam" id="PF00512">
    <property type="entry name" value="HisKA"/>
    <property type="match status" value="1"/>
</dbReference>
<dbReference type="AlphaFoldDB" id="Q2LSD2"/>
<keyword evidence="8" id="KW-0902">Two-component regulatory system</keyword>
<dbReference type="Gene3D" id="3.30.565.10">
    <property type="entry name" value="Histidine kinase-like ATPase, C-terminal domain"/>
    <property type="match status" value="1"/>
</dbReference>
<evidence type="ECO:0000256" key="5">
    <source>
        <dbReference type="ARBA" id="ARBA00022741"/>
    </source>
</evidence>
<dbReference type="PANTHER" id="PTHR43065">
    <property type="entry name" value="SENSOR HISTIDINE KINASE"/>
    <property type="match status" value="1"/>
</dbReference>
<dbReference type="Gene3D" id="3.40.50.2300">
    <property type="match status" value="1"/>
</dbReference>
<dbReference type="Pfam" id="PF08448">
    <property type="entry name" value="PAS_4"/>
    <property type="match status" value="1"/>
</dbReference>
<keyword evidence="6 14" id="KW-0418">Kinase</keyword>
<dbReference type="SMART" id="SM00387">
    <property type="entry name" value="HATPase_c"/>
    <property type="match status" value="1"/>
</dbReference>
<dbReference type="EC" id="2.7.13.3" evidence="2"/>
<dbReference type="SMART" id="SM00091">
    <property type="entry name" value="PAS"/>
    <property type="match status" value="2"/>
</dbReference>
<dbReference type="HOGENOM" id="CLU_000445_114_51_7"/>
<gene>
    <name evidence="14" type="ORF">SYN_00568</name>
</gene>
<evidence type="ECO:0000259" key="13">
    <source>
        <dbReference type="PROSITE" id="PS50113"/>
    </source>
</evidence>
<dbReference type="NCBIfam" id="TIGR00229">
    <property type="entry name" value="sensory_box"/>
    <property type="match status" value="2"/>
</dbReference>
<dbReference type="InParanoid" id="Q2LSD2"/>
<dbReference type="PANTHER" id="PTHR43065:SF46">
    <property type="entry name" value="C4-DICARBOXYLATE TRANSPORT SENSOR PROTEIN DCTB"/>
    <property type="match status" value="1"/>
</dbReference>
<dbReference type="CDD" id="cd00130">
    <property type="entry name" value="PAS"/>
    <property type="match status" value="2"/>
</dbReference>
<keyword evidence="7" id="KW-0067">ATP-binding</keyword>
<name>Q2LSD2_SYNAS</name>
<dbReference type="SUPFAM" id="SSF47384">
    <property type="entry name" value="Homodimeric domain of signal transducing histidine kinase"/>
    <property type="match status" value="1"/>
</dbReference>
<dbReference type="KEGG" id="sat:SYN_00568"/>
<dbReference type="Pfam" id="PF08447">
    <property type="entry name" value="PAS_3"/>
    <property type="match status" value="1"/>
</dbReference>
<evidence type="ECO:0000313" key="15">
    <source>
        <dbReference type="Proteomes" id="UP000001933"/>
    </source>
</evidence>
<accession>Q2LSD2</accession>
<evidence type="ECO:0000256" key="7">
    <source>
        <dbReference type="ARBA" id="ARBA00022840"/>
    </source>
</evidence>
<protein>
    <recommendedName>
        <fullName evidence="2">histidine kinase</fullName>
        <ecNumber evidence="2">2.7.13.3</ecNumber>
    </recommendedName>
</protein>
<dbReference type="InterPro" id="IPR013656">
    <property type="entry name" value="PAS_4"/>
</dbReference>
<dbReference type="SMART" id="SM00388">
    <property type="entry name" value="HisKA"/>
    <property type="match status" value="1"/>
</dbReference>
<dbReference type="STRING" id="56780.SYN_00568"/>
<dbReference type="InterPro" id="IPR000014">
    <property type="entry name" value="PAS"/>
</dbReference>
<feature type="domain" description="Response regulatory" evidence="11">
    <location>
        <begin position="532"/>
        <end position="647"/>
    </location>
</feature>
<comment type="catalytic activity">
    <reaction evidence="1">
        <text>ATP + protein L-histidine = ADP + protein N-phospho-L-histidine.</text>
        <dbReference type="EC" id="2.7.13.3"/>
    </reaction>
</comment>
<keyword evidence="4" id="KW-0808">Transferase</keyword>
<dbReference type="PROSITE" id="PS50110">
    <property type="entry name" value="RESPONSE_REGULATORY"/>
    <property type="match status" value="1"/>
</dbReference>
<dbReference type="FunCoup" id="Q2LSD2">
    <property type="interactions" value="100"/>
</dbReference>
<dbReference type="CDD" id="cd00156">
    <property type="entry name" value="REC"/>
    <property type="match status" value="1"/>
</dbReference>
<dbReference type="PROSITE" id="PS50112">
    <property type="entry name" value="PAS"/>
    <property type="match status" value="2"/>
</dbReference>
<dbReference type="PROSITE" id="PS50109">
    <property type="entry name" value="HIS_KIN"/>
    <property type="match status" value="1"/>
</dbReference>
<dbReference type="InterPro" id="IPR000700">
    <property type="entry name" value="PAS-assoc_C"/>
</dbReference>
<feature type="modified residue" description="4-aspartylphosphate" evidence="9">
    <location>
        <position position="581"/>
    </location>
</feature>
<feature type="domain" description="PAS" evidence="12">
    <location>
        <begin position="132"/>
        <end position="185"/>
    </location>
</feature>
<dbReference type="InterPro" id="IPR013655">
    <property type="entry name" value="PAS_fold_3"/>
</dbReference>
<dbReference type="GO" id="GO:0000155">
    <property type="term" value="F:phosphorelay sensor kinase activity"/>
    <property type="evidence" value="ECO:0007669"/>
    <property type="project" value="InterPro"/>
</dbReference>
<evidence type="ECO:0000256" key="3">
    <source>
        <dbReference type="ARBA" id="ARBA00022553"/>
    </source>
</evidence>
<dbReference type="InterPro" id="IPR005467">
    <property type="entry name" value="His_kinase_dom"/>
</dbReference>
<dbReference type="Gene3D" id="1.10.287.130">
    <property type="match status" value="1"/>
</dbReference>
<evidence type="ECO:0000259" key="11">
    <source>
        <dbReference type="PROSITE" id="PS50110"/>
    </source>
</evidence>
<dbReference type="InterPro" id="IPR035965">
    <property type="entry name" value="PAS-like_dom_sf"/>
</dbReference>
<dbReference type="SUPFAM" id="SSF55785">
    <property type="entry name" value="PYP-like sensor domain (PAS domain)"/>
    <property type="match status" value="2"/>
</dbReference>
<dbReference type="InterPro" id="IPR004358">
    <property type="entry name" value="Sig_transdc_His_kin-like_C"/>
</dbReference>
<dbReference type="SUPFAM" id="SSF55874">
    <property type="entry name" value="ATPase domain of HSP90 chaperone/DNA topoisomerase II/histidine kinase"/>
    <property type="match status" value="1"/>
</dbReference>
<keyword evidence="15" id="KW-1185">Reference proteome</keyword>
<dbReference type="GO" id="GO:0005524">
    <property type="term" value="F:ATP binding"/>
    <property type="evidence" value="ECO:0007669"/>
    <property type="project" value="UniProtKB-KW"/>
</dbReference>
<sequence>MEIFEQFPLGVYVHFFQHKVRINRMNLFYSLRWKRMLGYTESEVGNTPDEWDKRVHPEDRKRCQEVLEAHLSGKTPVYESEYRLLCKNGTYKWIMDRGTVINRTADGKPLRVIGTHADITRRRLMEDELRESRQRLADIINFLPDATLVIDRESRVISWNQAIEKMTGISAEEMLGKGNYEYALPFYGERRPILIDHALRPDMQAKKQYTAFYRAGEILFGQSCVSALPSGELHLSASASVLRDSRGEIIAAIECIRDNTELKKLQDRLNRAEKMEGLGRLAGGVAHDLNNVLGVLVGYSELLAETVPGDSPLKRYAKNILQSGMRGAAIVQDLLTLARRGVVVSEVINLNQVIADSIKTPEYEMLKFDHPDVRIRTHLAEGLLNIKGSPIHLSKTVMNLIVNAAEAVSGCGDVTIRTENRYLDMPVRGYGSIQEGDYAVLSISDTGSGISADDLDKIFEPFYTKKVMGKSGTGLGLAVVWGTVKDHNGYIDVHSEEGKGTTFAIYFPVTSEGRTEAGKVIPPESYAGGGESILVVDDIPEQREMALSMLKRLGYRVDAVPGGEAAVDYLRSQAMDLVVLDMIMPPGMDGLETYERILEINPAQKAIIVSGFSRTERVEKAQKLGAGAYVRKPYILENLGLAVRKELDR</sequence>
<dbReference type="InterPro" id="IPR011006">
    <property type="entry name" value="CheY-like_superfamily"/>
</dbReference>
<evidence type="ECO:0000256" key="1">
    <source>
        <dbReference type="ARBA" id="ARBA00000085"/>
    </source>
</evidence>
<evidence type="ECO:0000256" key="6">
    <source>
        <dbReference type="ARBA" id="ARBA00022777"/>
    </source>
</evidence>
<feature type="domain" description="Histidine kinase" evidence="10">
    <location>
        <begin position="284"/>
        <end position="511"/>
    </location>
</feature>
<evidence type="ECO:0000313" key="14">
    <source>
        <dbReference type="EMBL" id="ABC76995.1"/>
    </source>
</evidence>
<dbReference type="Pfam" id="PF00072">
    <property type="entry name" value="Response_reg"/>
    <property type="match status" value="1"/>
</dbReference>
<feature type="domain" description="PAC" evidence="13">
    <location>
        <begin position="78"/>
        <end position="131"/>
    </location>
</feature>
<evidence type="ECO:0000256" key="9">
    <source>
        <dbReference type="PROSITE-ProRule" id="PRU00169"/>
    </source>
</evidence>
<dbReference type="PRINTS" id="PR00344">
    <property type="entry name" value="BCTRLSENSOR"/>
</dbReference>
<dbReference type="Proteomes" id="UP000001933">
    <property type="component" value="Chromosome"/>
</dbReference>
<evidence type="ECO:0000256" key="2">
    <source>
        <dbReference type="ARBA" id="ARBA00012438"/>
    </source>
</evidence>
<dbReference type="PROSITE" id="PS50113">
    <property type="entry name" value="PAC"/>
    <property type="match status" value="1"/>
</dbReference>
<dbReference type="eggNOG" id="COG0784">
    <property type="taxonomic scope" value="Bacteria"/>
</dbReference>
<dbReference type="eggNOG" id="COG3829">
    <property type="taxonomic scope" value="Bacteria"/>
</dbReference>
<evidence type="ECO:0000256" key="8">
    <source>
        <dbReference type="ARBA" id="ARBA00023012"/>
    </source>
</evidence>
<dbReference type="eggNOG" id="COG4191">
    <property type="taxonomic scope" value="Bacteria"/>
</dbReference>
<dbReference type="InterPro" id="IPR001789">
    <property type="entry name" value="Sig_transdc_resp-reg_receiver"/>
</dbReference>
<keyword evidence="5" id="KW-0547">Nucleotide-binding</keyword>
<keyword evidence="3 9" id="KW-0597">Phosphoprotein</keyword>
<dbReference type="InterPro" id="IPR003594">
    <property type="entry name" value="HATPase_dom"/>
</dbReference>
<dbReference type="InterPro" id="IPR036890">
    <property type="entry name" value="HATPase_C_sf"/>
</dbReference>
<dbReference type="InterPro" id="IPR036097">
    <property type="entry name" value="HisK_dim/P_sf"/>
</dbReference>
<dbReference type="SMART" id="SM00448">
    <property type="entry name" value="REC"/>
    <property type="match status" value="1"/>
</dbReference>
<reference evidence="14 15" key="1">
    <citation type="journal article" date="2007" name="Proc. Natl. Acad. Sci. U.S.A.">
        <title>The genome of Syntrophus aciditrophicus: life at the thermodynamic limit of microbial growth.</title>
        <authorList>
            <person name="McInerney M.J."/>
            <person name="Rohlin L."/>
            <person name="Mouttaki H."/>
            <person name="Kim U."/>
            <person name="Krupp R.S."/>
            <person name="Rios-Hernandez L."/>
            <person name="Sieber J."/>
            <person name="Struchtemeyer C.G."/>
            <person name="Bhattacharyya A."/>
            <person name="Campbell J.W."/>
            <person name="Gunsalus R.P."/>
        </authorList>
    </citation>
    <scope>NUCLEOTIDE SEQUENCE [LARGE SCALE GENOMIC DNA]</scope>
    <source>
        <strain evidence="14 15">SB</strain>
    </source>
</reference>
<organism evidence="14 15">
    <name type="scientific">Syntrophus aciditrophicus (strain SB)</name>
    <dbReference type="NCBI Taxonomy" id="56780"/>
    <lineage>
        <taxon>Bacteria</taxon>
        <taxon>Pseudomonadati</taxon>
        <taxon>Thermodesulfobacteriota</taxon>
        <taxon>Syntrophia</taxon>
        <taxon>Syntrophales</taxon>
        <taxon>Syntrophaceae</taxon>
        <taxon>Syntrophus</taxon>
    </lineage>
</organism>
<evidence type="ECO:0000259" key="10">
    <source>
        <dbReference type="PROSITE" id="PS50109"/>
    </source>
</evidence>
<dbReference type="Gene3D" id="3.30.450.20">
    <property type="entry name" value="PAS domain"/>
    <property type="match status" value="2"/>
</dbReference>